<dbReference type="SMART" id="SM00220">
    <property type="entry name" value="S_TKc"/>
    <property type="match status" value="1"/>
</dbReference>
<dbReference type="PROSITE" id="PS50011">
    <property type="entry name" value="PROTEIN_KINASE_DOM"/>
    <property type="match status" value="1"/>
</dbReference>
<feature type="compositionally biased region" description="Basic and acidic residues" evidence="4">
    <location>
        <begin position="1274"/>
        <end position="1284"/>
    </location>
</feature>
<feature type="binding site" evidence="3">
    <location>
        <position position="727"/>
    </location>
    <ligand>
        <name>ATP</name>
        <dbReference type="ChEBI" id="CHEBI:30616"/>
    </ligand>
</feature>
<feature type="region of interest" description="Disordered" evidence="4">
    <location>
        <begin position="1316"/>
        <end position="1394"/>
    </location>
</feature>
<feature type="compositionally biased region" description="Basic and acidic residues" evidence="4">
    <location>
        <begin position="1168"/>
        <end position="1209"/>
    </location>
</feature>
<sequence length="1394" mass="150588">CGHYKGQSRPCKAGTFDTSGVAPDGECTASCPAHKSMSLPGARTSTECFAAGANFLVASNSIDRVMAFNGVESTWETLVDGEYLDSPMGIGCLSETLCLVTNNLKSSDSVHMMGVMGEDLGAFANLFGPSVILPLPDKGLVAIGESDEGAVLFFDVYQRAELGRPLEPTDAVGLAQMGSTPRFSDIGERDSEILTATSNDEVQRSCIPNESSCKPGLRNRKLLINAGASVNMGGFVLGIGTLRERGSYLVAIRAPITHDRKVYECPLDEINVPLSSCEIFAGSPTATGFIPGTDFATTIDGGIVVNEDASTYASMSASVTIPYAGTWSLAVTQGAGGVHFRDSPRQIYVTAGDTSPSHSKLSLESNAITAGSRLLAEVEPRDEFDNPTSHKADAFKFYTSDDTSSVELMTPPLPGSNVFSTSSSPTKAGTFLLHVLHASTSTEVLGSPVSFRVFPGDPSAAHTEHSMMDAAKLKIDSTSGRELDVFVIPRDEHENAVETGAFRVEVEGLSGDVQAVNLVPPTFLNTVKIPRALETSLFFSFYMEVEGGGYEAVAERIEVKVKPGSNYTMMYVVVGTLGFVLVLMAAGFKRHRDRHSRELSTIRKGQSRLAAEKDDAIERQRELQEEKYTLDKQHEQIKKSHSKLQKEKHGLQESTKELKGLMVAQRHSEKERVSMKKTMEELKPGKKDELRTVLVQSSDVKIQSLLGQGGMGKVHLASYKGQQVAVKQLLNITDEHCRRFRRECFITKELSHPNIVILVGVCWDEMMLGCILEYVDGGSLQARLNADNFFQPGAEGKITWKGELLKWATEAAMGCQYLHHRRYFDEVDDEWKESIVHRDLKPDNMLVTTAGVLKLTDFGEARSASIDMTMTAVGSPIYICPEIIRNDRYDAKADSYSFGICLVAMMRAKDTIQNFFFEQLMTKMRKKNKTGMGLGSLNRHIEMGWRPKLPVEMYPSLISLVWRCWDDDPTVRPDFDGISKVLMGDLVVEVRSNAEPVFGSGIIIKEMHQMEKDLADDAVVSKVEFDRAMREKDGLVAAKAKVLEEMKEKMGGMEKELEELRRRGGGEGGGGKGRGGKEGGGGAGGSVDGNTAKAKKVPVSGRQKSQEAIGVDSEMGNLLAMMGRDPKDPGSKSNKTIEKVAPPVSGRKKSEDAQASLEMGNLLAMMGRDPKDPGSKSSKTIEKIEKVQGGKAAEEAAAKKKLKAEEEAAAKKLKAEEEAVKAEKEAAAKKLKAEKEAAAKKLKAEEEAAAKKLKAEEEAVKAKKEAAAKKLKAEKEAAAKKLKEEEEAAAAKLKAEAEGGETKQVIALENQMNGLLSMIGKEEDDKEGDGGGGGLDSQMSNLLAMFGGGGGDGGGGSTAIQQGEAETHPDADEASEPPEKNVQPAAYPDPYSVA</sequence>
<feature type="region of interest" description="Disordered" evidence="4">
    <location>
        <begin position="1061"/>
        <end position="1209"/>
    </location>
</feature>
<dbReference type="EMBL" id="BRYB01000342">
    <property type="protein sequence ID" value="GMI28081.1"/>
    <property type="molecule type" value="Genomic_DNA"/>
</dbReference>
<feature type="region of interest" description="Disordered" evidence="4">
    <location>
        <begin position="1274"/>
        <end position="1301"/>
    </location>
</feature>
<feature type="compositionally biased region" description="Basic and acidic residues" evidence="4">
    <location>
        <begin position="666"/>
        <end position="682"/>
    </location>
</feature>
<dbReference type="PANTHER" id="PTHR44329">
    <property type="entry name" value="SERINE/THREONINE-PROTEIN KINASE TNNI3K-RELATED"/>
    <property type="match status" value="1"/>
</dbReference>
<dbReference type="InterPro" id="IPR000719">
    <property type="entry name" value="Prot_kinase_dom"/>
</dbReference>
<dbReference type="SUPFAM" id="SSF56112">
    <property type="entry name" value="Protein kinase-like (PK-like)"/>
    <property type="match status" value="1"/>
</dbReference>
<keyword evidence="7" id="KW-1185">Reference proteome</keyword>
<feature type="domain" description="Protein kinase" evidence="5">
    <location>
        <begin position="700"/>
        <end position="998"/>
    </location>
</feature>
<feature type="compositionally biased region" description="Gly residues" evidence="4">
    <location>
        <begin position="1066"/>
        <end position="1087"/>
    </location>
</feature>
<dbReference type="PROSITE" id="PS00108">
    <property type="entry name" value="PROTEIN_KINASE_ST"/>
    <property type="match status" value="1"/>
</dbReference>
<name>A0ABQ6MLN5_9STRA</name>
<evidence type="ECO:0000256" key="2">
    <source>
        <dbReference type="ARBA" id="ARBA00022840"/>
    </source>
</evidence>
<dbReference type="InterPro" id="IPR051681">
    <property type="entry name" value="Ser/Thr_Kinases-Pseudokinases"/>
</dbReference>
<dbReference type="PROSITE" id="PS00107">
    <property type="entry name" value="PROTEIN_KINASE_ATP"/>
    <property type="match status" value="1"/>
</dbReference>
<dbReference type="InterPro" id="IPR011009">
    <property type="entry name" value="Kinase-like_dom_sf"/>
</dbReference>
<feature type="compositionally biased region" description="Gly residues" evidence="4">
    <location>
        <begin position="1346"/>
        <end position="1357"/>
    </location>
</feature>
<gene>
    <name evidence="6" type="ORF">TeGR_g7328</name>
</gene>
<feature type="region of interest" description="Disordered" evidence="4">
    <location>
        <begin position="632"/>
        <end position="651"/>
    </location>
</feature>
<evidence type="ECO:0000256" key="3">
    <source>
        <dbReference type="PROSITE-ProRule" id="PRU10141"/>
    </source>
</evidence>
<feature type="compositionally biased region" description="Basic and acidic residues" evidence="4">
    <location>
        <begin position="1124"/>
        <end position="1138"/>
    </location>
</feature>
<proteinExistence type="predicted"/>
<dbReference type="Gene3D" id="2.60.40.10">
    <property type="entry name" value="Immunoglobulins"/>
    <property type="match status" value="1"/>
</dbReference>
<dbReference type="Gene3D" id="1.10.510.10">
    <property type="entry name" value="Transferase(Phosphotransferase) domain 1"/>
    <property type="match status" value="1"/>
</dbReference>
<organism evidence="6 7">
    <name type="scientific">Tetraparma gracilis</name>
    <dbReference type="NCBI Taxonomy" id="2962635"/>
    <lineage>
        <taxon>Eukaryota</taxon>
        <taxon>Sar</taxon>
        <taxon>Stramenopiles</taxon>
        <taxon>Ochrophyta</taxon>
        <taxon>Bolidophyceae</taxon>
        <taxon>Parmales</taxon>
        <taxon>Triparmaceae</taxon>
        <taxon>Tetraparma</taxon>
    </lineage>
</organism>
<keyword evidence="1 3" id="KW-0547">Nucleotide-binding</keyword>
<dbReference type="InterPro" id="IPR017441">
    <property type="entry name" value="Protein_kinase_ATP_BS"/>
</dbReference>
<accession>A0ABQ6MLN5</accession>
<feature type="region of interest" description="Disordered" evidence="4">
    <location>
        <begin position="663"/>
        <end position="682"/>
    </location>
</feature>
<protein>
    <recommendedName>
        <fullName evidence="5">Protein kinase domain-containing protein</fullName>
    </recommendedName>
</protein>
<dbReference type="Pfam" id="PF00069">
    <property type="entry name" value="Pkinase"/>
    <property type="match status" value="1"/>
</dbReference>
<evidence type="ECO:0000256" key="4">
    <source>
        <dbReference type="SAM" id="MobiDB-lite"/>
    </source>
</evidence>
<evidence type="ECO:0000313" key="6">
    <source>
        <dbReference type="EMBL" id="GMI28081.1"/>
    </source>
</evidence>
<feature type="non-terminal residue" evidence="6">
    <location>
        <position position="1"/>
    </location>
</feature>
<keyword evidence="2 3" id="KW-0067">ATP-binding</keyword>
<comment type="caution">
    <text evidence="6">The sequence shown here is derived from an EMBL/GenBank/DDBJ whole genome shotgun (WGS) entry which is preliminary data.</text>
</comment>
<evidence type="ECO:0000259" key="5">
    <source>
        <dbReference type="PROSITE" id="PS50011"/>
    </source>
</evidence>
<dbReference type="Proteomes" id="UP001165060">
    <property type="component" value="Unassembled WGS sequence"/>
</dbReference>
<evidence type="ECO:0000313" key="7">
    <source>
        <dbReference type="Proteomes" id="UP001165060"/>
    </source>
</evidence>
<evidence type="ECO:0000256" key="1">
    <source>
        <dbReference type="ARBA" id="ARBA00022741"/>
    </source>
</evidence>
<dbReference type="InterPro" id="IPR013783">
    <property type="entry name" value="Ig-like_fold"/>
</dbReference>
<dbReference type="InterPro" id="IPR008271">
    <property type="entry name" value="Ser/Thr_kinase_AS"/>
</dbReference>
<reference evidence="6 7" key="1">
    <citation type="journal article" date="2023" name="Commun. Biol.">
        <title>Genome analysis of Parmales, the sister group of diatoms, reveals the evolutionary specialization of diatoms from phago-mixotrophs to photoautotrophs.</title>
        <authorList>
            <person name="Ban H."/>
            <person name="Sato S."/>
            <person name="Yoshikawa S."/>
            <person name="Yamada K."/>
            <person name="Nakamura Y."/>
            <person name="Ichinomiya M."/>
            <person name="Sato N."/>
            <person name="Blanc-Mathieu R."/>
            <person name="Endo H."/>
            <person name="Kuwata A."/>
            <person name="Ogata H."/>
        </authorList>
    </citation>
    <scope>NUCLEOTIDE SEQUENCE [LARGE SCALE GENOMIC DNA]</scope>
</reference>